<accession>A0A381TKF5</accession>
<evidence type="ECO:0000313" key="1">
    <source>
        <dbReference type="EMBL" id="SVA16550.1"/>
    </source>
</evidence>
<protein>
    <submittedName>
        <fullName evidence="1">Uncharacterized protein</fullName>
    </submittedName>
</protein>
<dbReference type="AlphaFoldDB" id="A0A381TKF5"/>
<proteinExistence type="predicted"/>
<sequence length="31" mass="3604">MVETGEGRTPRPEDTPTEIYYRFSRTLNSTV</sequence>
<feature type="non-terminal residue" evidence="1">
    <location>
        <position position="31"/>
    </location>
</feature>
<name>A0A381TKF5_9ZZZZ</name>
<reference evidence="1" key="1">
    <citation type="submission" date="2018-05" db="EMBL/GenBank/DDBJ databases">
        <authorList>
            <person name="Lanie J.A."/>
            <person name="Ng W.-L."/>
            <person name="Kazmierczak K.M."/>
            <person name="Andrzejewski T.M."/>
            <person name="Davidsen T.M."/>
            <person name="Wayne K.J."/>
            <person name="Tettelin H."/>
            <person name="Glass J.I."/>
            <person name="Rusch D."/>
            <person name="Podicherti R."/>
            <person name="Tsui H.-C.T."/>
            <person name="Winkler M.E."/>
        </authorList>
    </citation>
    <scope>NUCLEOTIDE SEQUENCE</scope>
</reference>
<dbReference type="EMBL" id="UINC01004743">
    <property type="protein sequence ID" value="SVA16550.1"/>
    <property type="molecule type" value="Genomic_DNA"/>
</dbReference>
<organism evidence="1">
    <name type="scientific">marine metagenome</name>
    <dbReference type="NCBI Taxonomy" id="408172"/>
    <lineage>
        <taxon>unclassified sequences</taxon>
        <taxon>metagenomes</taxon>
        <taxon>ecological metagenomes</taxon>
    </lineage>
</organism>
<gene>
    <name evidence="1" type="ORF">METZ01_LOCUS69404</name>
</gene>